<evidence type="ECO:0000313" key="2">
    <source>
        <dbReference type="EMBL" id="MBL6455559.1"/>
    </source>
</evidence>
<dbReference type="Pfam" id="PF13202">
    <property type="entry name" value="EF-hand_5"/>
    <property type="match status" value="2"/>
</dbReference>
<evidence type="ECO:0000259" key="1">
    <source>
        <dbReference type="PROSITE" id="PS50222"/>
    </source>
</evidence>
<keyword evidence="3" id="KW-1185">Reference proteome</keyword>
<dbReference type="PROSITE" id="PS50222">
    <property type="entry name" value="EF_HAND_2"/>
    <property type="match status" value="1"/>
</dbReference>
<name>A0ABS1V1I4_9PROT</name>
<accession>A0ABS1V1I4</accession>
<dbReference type="RefSeq" id="WP_202825292.1">
    <property type="nucleotide sequence ID" value="NZ_JAEUXJ010000003.1"/>
</dbReference>
<dbReference type="InterPro" id="IPR018247">
    <property type="entry name" value="EF_Hand_1_Ca_BS"/>
</dbReference>
<dbReference type="SUPFAM" id="SSF47473">
    <property type="entry name" value="EF-hand"/>
    <property type="match status" value="1"/>
</dbReference>
<gene>
    <name evidence="2" type="ORF">JMJ55_09515</name>
</gene>
<dbReference type="EMBL" id="JAEUXJ010000003">
    <property type="protein sequence ID" value="MBL6455559.1"/>
    <property type="molecule type" value="Genomic_DNA"/>
</dbReference>
<dbReference type="PROSITE" id="PS00018">
    <property type="entry name" value="EF_HAND_1"/>
    <property type="match status" value="2"/>
</dbReference>
<feature type="domain" description="EF-hand" evidence="1">
    <location>
        <begin position="14"/>
        <end position="49"/>
    </location>
</feature>
<dbReference type="SMART" id="SM00054">
    <property type="entry name" value="EFh"/>
    <property type="match status" value="2"/>
</dbReference>
<proteinExistence type="predicted"/>
<sequence>MQVSTSGSAGNAALVQQMRERLFSRADKDGDGSLSLDEFKALARPAHAGATAESAGARAADAAFKALDSDADGRLSQAEMAKARPHRLGSRVPVAPEGMATLLGAQEGSQVAGGIEAVMARMLQAYGGRTAAA</sequence>
<dbReference type="InterPro" id="IPR011992">
    <property type="entry name" value="EF-hand-dom_pair"/>
</dbReference>
<protein>
    <submittedName>
        <fullName evidence="2">EF-hand domain-containing protein</fullName>
    </submittedName>
</protein>
<dbReference type="Gene3D" id="1.10.238.10">
    <property type="entry name" value="EF-hand"/>
    <property type="match status" value="1"/>
</dbReference>
<evidence type="ECO:0000313" key="3">
    <source>
        <dbReference type="Proteomes" id="UP000606490"/>
    </source>
</evidence>
<reference evidence="2 3" key="1">
    <citation type="submission" date="2021-01" db="EMBL/GenBank/DDBJ databases">
        <title>Belnapia mucosa sp. nov. and Belnapia arida sp. nov., isolated from the Tabernas Desert (Almeria, Spain).</title>
        <authorList>
            <person name="Molina-Menor E."/>
            <person name="Vidal-Verdu A."/>
            <person name="Calonge A."/>
            <person name="Satari L."/>
            <person name="Pereto Magraner J."/>
            <person name="Porcar Miralles M."/>
        </authorList>
    </citation>
    <scope>NUCLEOTIDE SEQUENCE [LARGE SCALE GENOMIC DNA]</scope>
    <source>
        <strain evidence="2 3">T6</strain>
    </source>
</reference>
<dbReference type="InterPro" id="IPR002048">
    <property type="entry name" value="EF_hand_dom"/>
</dbReference>
<organism evidence="2 3">
    <name type="scientific">Belnapia mucosa</name>
    <dbReference type="NCBI Taxonomy" id="2804532"/>
    <lineage>
        <taxon>Bacteria</taxon>
        <taxon>Pseudomonadati</taxon>
        <taxon>Pseudomonadota</taxon>
        <taxon>Alphaproteobacteria</taxon>
        <taxon>Acetobacterales</taxon>
        <taxon>Roseomonadaceae</taxon>
        <taxon>Belnapia</taxon>
    </lineage>
</organism>
<comment type="caution">
    <text evidence="2">The sequence shown here is derived from an EMBL/GenBank/DDBJ whole genome shotgun (WGS) entry which is preliminary data.</text>
</comment>
<dbReference type="Proteomes" id="UP000606490">
    <property type="component" value="Unassembled WGS sequence"/>
</dbReference>